<dbReference type="PANTHER" id="PTHR35192">
    <property type="entry name" value="PROTEIN, PUTATIVE-RELATED"/>
    <property type="match status" value="1"/>
</dbReference>
<dbReference type="EMBL" id="KV423918">
    <property type="protein sequence ID" value="KZT62155.1"/>
    <property type="molecule type" value="Genomic_DNA"/>
</dbReference>
<dbReference type="AlphaFoldDB" id="A0A165JQV0"/>
<feature type="chain" id="PRO_5007860305" description="Protein CPL1-like domain-containing protein" evidence="2">
    <location>
        <begin position="19"/>
        <end position="164"/>
    </location>
</feature>
<dbReference type="InParanoid" id="A0A165JQV0"/>
<evidence type="ECO:0000313" key="4">
    <source>
        <dbReference type="EMBL" id="KZT62155.1"/>
    </source>
</evidence>
<sequence length="164" mass="17292">MKVSALATLLFVGAGVSASAVWPRGSSVPREATPAKRWGGPSGRSLERSAELTARDLVWEDDRCPKAHSACGVSSPWTKQAWECIDTSRDLESCGGCVFALPGQLATGVDCTNIDGVEDVACVEGFCAVHTCRDGYAVSADGQSCDIVEKRKTGLHQAASIENF</sequence>
<evidence type="ECO:0000256" key="1">
    <source>
        <dbReference type="SAM" id="MobiDB-lite"/>
    </source>
</evidence>
<dbReference type="Proteomes" id="UP000076842">
    <property type="component" value="Unassembled WGS sequence"/>
</dbReference>
<gene>
    <name evidence="4" type="ORF">CALCODRAFT_479351</name>
</gene>
<protein>
    <recommendedName>
        <fullName evidence="3">Protein CPL1-like domain-containing protein</fullName>
    </recommendedName>
</protein>
<name>A0A165JQV0_9BASI</name>
<dbReference type="PANTHER" id="PTHR35192:SF2">
    <property type="entry name" value="APPLE DOMAIN-CONTAINING PROTEIN"/>
    <property type="match status" value="1"/>
</dbReference>
<feature type="domain" description="Protein CPL1-like" evidence="3">
    <location>
        <begin position="82"/>
        <end position="145"/>
    </location>
</feature>
<evidence type="ECO:0000256" key="2">
    <source>
        <dbReference type="SAM" id="SignalP"/>
    </source>
</evidence>
<dbReference type="STRING" id="1353952.A0A165JQV0"/>
<dbReference type="Pfam" id="PF21671">
    <property type="entry name" value="CPL1-like"/>
    <property type="match status" value="1"/>
</dbReference>
<proteinExistence type="predicted"/>
<reference evidence="4 5" key="1">
    <citation type="journal article" date="2016" name="Mol. Biol. Evol.">
        <title>Comparative Genomics of Early-Diverging Mushroom-Forming Fungi Provides Insights into the Origins of Lignocellulose Decay Capabilities.</title>
        <authorList>
            <person name="Nagy L.G."/>
            <person name="Riley R."/>
            <person name="Tritt A."/>
            <person name="Adam C."/>
            <person name="Daum C."/>
            <person name="Floudas D."/>
            <person name="Sun H."/>
            <person name="Yadav J.S."/>
            <person name="Pangilinan J."/>
            <person name="Larsson K.H."/>
            <person name="Matsuura K."/>
            <person name="Barry K."/>
            <person name="Labutti K."/>
            <person name="Kuo R."/>
            <person name="Ohm R.A."/>
            <person name="Bhattacharya S.S."/>
            <person name="Shirouzu T."/>
            <person name="Yoshinaga Y."/>
            <person name="Martin F.M."/>
            <person name="Grigoriev I.V."/>
            <person name="Hibbett D.S."/>
        </authorList>
    </citation>
    <scope>NUCLEOTIDE SEQUENCE [LARGE SCALE GENOMIC DNA]</scope>
    <source>
        <strain evidence="4 5">HHB12733</strain>
    </source>
</reference>
<dbReference type="OrthoDB" id="439917at2759"/>
<feature type="region of interest" description="Disordered" evidence="1">
    <location>
        <begin position="24"/>
        <end position="46"/>
    </location>
</feature>
<accession>A0A165JQV0</accession>
<feature type="signal peptide" evidence="2">
    <location>
        <begin position="1"/>
        <end position="18"/>
    </location>
</feature>
<dbReference type="InterPro" id="IPR048661">
    <property type="entry name" value="CPL1-like"/>
</dbReference>
<evidence type="ECO:0000259" key="3">
    <source>
        <dbReference type="Pfam" id="PF21671"/>
    </source>
</evidence>
<keyword evidence="2" id="KW-0732">Signal</keyword>
<evidence type="ECO:0000313" key="5">
    <source>
        <dbReference type="Proteomes" id="UP000076842"/>
    </source>
</evidence>
<dbReference type="InterPro" id="IPR038955">
    <property type="entry name" value="PriA/CPL1_fungi"/>
</dbReference>
<keyword evidence="5" id="KW-1185">Reference proteome</keyword>
<organism evidence="4 5">
    <name type="scientific">Calocera cornea HHB12733</name>
    <dbReference type="NCBI Taxonomy" id="1353952"/>
    <lineage>
        <taxon>Eukaryota</taxon>
        <taxon>Fungi</taxon>
        <taxon>Dikarya</taxon>
        <taxon>Basidiomycota</taxon>
        <taxon>Agaricomycotina</taxon>
        <taxon>Dacrymycetes</taxon>
        <taxon>Dacrymycetales</taxon>
        <taxon>Dacrymycetaceae</taxon>
        <taxon>Calocera</taxon>
    </lineage>
</organism>